<name>A0A1E4SC42_9ASCO</name>
<sequence length="491" mass="56655">MSVGTPQLQYHVPYYSQPLQDGQDDIHSHWHVILTTTGKHFYFNSKLKTSHWQLHDIKTVYGFETVEWDEFVNCIEYDEVAVLAAKIRGLKGLGLQNQNQQHIVDEKQEEAVPEKITEHSDNEASAGENSDDKHDSDSEVDEEARDEYISNLLKEEGFIKSPEPETEQSDGEKQHPAGGLVGYSSSEEEEEEEEDEEENEELEASALEKDGKQINTGDVSAQDSEQRHVEEGSDSEDEVNADLDLSLSDGEDAISGTSLRDEFVRLLESLGGKISIYDSWPMIEEELISELVQHAEFYSVKSIQEREEIFNGWVQQQLGEVKADSPSPIQEPEPQKYPSPPIEYFRILQDFKSDIKKMYYQEFFNQHQERLQELELTKREKENLYREFKVMITDFSQYERKIKKSKSYDPNQNLKKAELLKFLKQRRSTIQSVLAANSAAEGMQVNDHFAKWILFLNANEFPADIAENCTNFIVGDEKRLQCYEEVFCDDK</sequence>
<dbReference type="InterPro" id="IPR036517">
    <property type="entry name" value="FF_domain_sf"/>
</dbReference>
<dbReference type="SUPFAM" id="SSF51045">
    <property type="entry name" value="WW domain"/>
    <property type="match status" value="1"/>
</dbReference>
<dbReference type="InterPro" id="IPR036020">
    <property type="entry name" value="WW_dom_sf"/>
</dbReference>
<evidence type="ECO:0000256" key="1">
    <source>
        <dbReference type="SAM" id="Coils"/>
    </source>
</evidence>
<proteinExistence type="predicted"/>
<dbReference type="InterPro" id="IPR001202">
    <property type="entry name" value="WW_dom"/>
</dbReference>
<dbReference type="STRING" id="984487.A0A1E4SC42"/>
<evidence type="ECO:0000313" key="4">
    <source>
        <dbReference type="EMBL" id="ODV77065.1"/>
    </source>
</evidence>
<keyword evidence="1" id="KW-0175">Coiled coil</keyword>
<dbReference type="Gene3D" id="1.10.10.440">
    <property type="entry name" value="FF domain"/>
    <property type="match status" value="1"/>
</dbReference>
<organism evidence="4 5">
    <name type="scientific">Suhomyces tanzawaensis NRRL Y-17324</name>
    <dbReference type="NCBI Taxonomy" id="984487"/>
    <lineage>
        <taxon>Eukaryota</taxon>
        <taxon>Fungi</taxon>
        <taxon>Dikarya</taxon>
        <taxon>Ascomycota</taxon>
        <taxon>Saccharomycotina</taxon>
        <taxon>Pichiomycetes</taxon>
        <taxon>Debaryomycetaceae</taxon>
        <taxon>Suhomyces</taxon>
    </lineage>
</organism>
<dbReference type="Proteomes" id="UP000094285">
    <property type="component" value="Unassembled WGS sequence"/>
</dbReference>
<feature type="domain" description="WW" evidence="3">
    <location>
        <begin position="24"/>
        <end position="53"/>
    </location>
</feature>
<evidence type="ECO:0000256" key="2">
    <source>
        <dbReference type="SAM" id="MobiDB-lite"/>
    </source>
</evidence>
<gene>
    <name evidence="4" type="ORF">CANTADRAFT_92243</name>
</gene>
<evidence type="ECO:0000313" key="5">
    <source>
        <dbReference type="Proteomes" id="UP000094285"/>
    </source>
</evidence>
<feature type="coiled-coil region" evidence="1">
    <location>
        <begin position="364"/>
        <end position="391"/>
    </location>
</feature>
<dbReference type="PROSITE" id="PS50020">
    <property type="entry name" value="WW_DOMAIN_2"/>
    <property type="match status" value="1"/>
</dbReference>
<feature type="compositionally biased region" description="Acidic residues" evidence="2">
    <location>
        <begin position="186"/>
        <end position="203"/>
    </location>
</feature>
<dbReference type="EMBL" id="KV453916">
    <property type="protein sequence ID" value="ODV77065.1"/>
    <property type="molecule type" value="Genomic_DNA"/>
</dbReference>
<feature type="compositionally biased region" description="Polar residues" evidence="2">
    <location>
        <begin position="213"/>
        <end position="223"/>
    </location>
</feature>
<dbReference type="AlphaFoldDB" id="A0A1E4SC42"/>
<feature type="region of interest" description="Disordered" evidence="2">
    <location>
        <begin position="106"/>
        <end position="240"/>
    </location>
</feature>
<keyword evidence="5" id="KW-1185">Reference proteome</keyword>
<accession>A0A1E4SC42</accession>
<protein>
    <recommendedName>
        <fullName evidence="3">WW domain-containing protein</fullName>
    </recommendedName>
</protein>
<reference evidence="5" key="1">
    <citation type="submission" date="2016-05" db="EMBL/GenBank/DDBJ databases">
        <title>Comparative genomics of biotechnologically important yeasts.</title>
        <authorList>
            <consortium name="DOE Joint Genome Institute"/>
            <person name="Riley R."/>
            <person name="Haridas S."/>
            <person name="Wolfe K.H."/>
            <person name="Lopes M.R."/>
            <person name="Hittinger C.T."/>
            <person name="Goker M."/>
            <person name="Salamov A."/>
            <person name="Wisecaver J."/>
            <person name="Long T.M."/>
            <person name="Aerts A.L."/>
            <person name="Barry K."/>
            <person name="Choi C."/>
            <person name="Clum A."/>
            <person name="Coughlan A.Y."/>
            <person name="Deshpande S."/>
            <person name="Douglass A.P."/>
            <person name="Hanson S.J."/>
            <person name="Klenk H.-P."/>
            <person name="Labutti K."/>
            <person name="Lapidus A."/>
            <person name="Lindquist E."/>
            <person name="Lipzen A."/>
            <person name="Meier-Kolthoff J.P."/>
            <person name="Ohm R.A."/>
            <person name="Otillar R.P."/>
            <person name="Pangilinan J."/>
            <person name="Peng Y."/>
            <person name="Rokas A."/>
            <person name="Rosa C.A."/>
            <person name="Scheuner C."/>
            <person name="Sibirny A.A."/>
            <person name="Slot J.C."/>
            <person name="Stielow J.B."/>
            <person name="Sun H."/>
            <person name="Kurtzman C.P."/>
            <person name="Blackwell M."/>
            <person name="Grigoriev I.V."/>
            <person name="Jeffries T.W."/>
        </authorList>
    </citation>
    <scope>NUCLEOTIDE SEQUENCE [LARGE SCALE GENOMIC DNA]</scope>
    <source>
        <strain evidence="5">NRRL Y-17324</strain>
    </source>
</reference>
<dbReference type="OrthoDB" id="4023202at2759"/>
<feature type="compositionally biased region" description="Basic and acidic residues" evidence="2">
    <location>
        <begin position="106"/>
        <end position="122"/>
    </location>
</feature>
<dbReference type="GeneID" id="30986067"/>
<evidence type="ECO:0000259" key="3">
    <source>
        <dbReference type="PROSITE" id="PS50020"/>
    </source>
</evidence>
<dbReference type="SUPFAM" id="SSF81698">
    <property type="entry name" value="FF domain"/>
    <property type="match status" value="1"/>
</dbReference>
<dbReference type="RefSeq" id="XP_020062187.1">
    <property type="nucleotide sequence ID" value="XM_020211931.1"/>
</dbReference>